<evidence type="ECO:0000313" key="3">
    <source>
        <dbReference type="EMBL" id="WXI02694.1"/>
    </source>
</evidence>
<evidence type="ECO:0000256" key="1">
    <source>
        <dbReference type="SAM" id="SignalP"/>
    </source>
</evidence>
<dbReference type="CDD" id="cd00042">
    <property type="entry name" value="CY"/>
    <property type="match status" value="1"/>
</dbReference>
<proteinExistence type="evidence at transcript level"/>
<feature type="signal peptide" evidence="1">
    <location>
        <begin position="1"/>
        <end position="22"/>
    </location>
</feature>
<dbReference type="AlphaFoldDB" id="A0AB38ZEL1"/>
<keyword evidence="1" id="KW-0732">Signal</keyword>
<accession>A0AB38ZEL1</accession>
<reference evidence="3" key="1">
    <citation type="submission" date="2024-03" db="EMBL/GenBank/DDBJ databases">
        <title>Venom adaptation and exaptation during the trophic switch to blood-feeding by kissing bugs (Reduviidae: Triatominae).</title>
        <authorList>
            <person name="Zdenek C.N."/>
            <person name="Cardoso F.C."/>
            <person name="Robinson S.D."/>
            <person name="Mercedes R.S."/>
            <person name="Raidjoe E.R."/>
            <person name="Hernandez-Vargas M.J."/>
            <person name="Jin J."/>
            <person name="Corzo G."/>
            <person name="Vetter I."/>
            <person name="King G.F."/>
            <person name="Fry B.G."/>
            <person name="Walker A."/>
        </authorList>
    </citation>
    <scope>NUCLEOTIDE SEQUENCE</scope>
</reference>
<sequence length="117" mass="13151">MLKCASIILVFATVFLLNYGEATSPTKKTCLGCVQDIKLDDKGMRKSLAIVLKKQNAGVIILKIVSAKYQVVNGMKYTVEFEAKDTATKEKKYCSSTYISRPWKKEVKIIDFQCNSK</sequence>
<organism evidence="3">
    <name type="scientific">Oncocephalus sp</name>
    <dbReference type="NCBI Taxonomy" id="2944721"/>
    <lineage>
        <taxon>Eukaryota</taxon>
        <taxon>Metazoa</taxon>
        <taxon>Ecdysozoa</taxon>
        <taxon>Arthropoda</taxon>
        <taxon>Hexapoda</taxon>
        <taxon>Insecta</taxon>
        <taxon>Pterygota</taxon>
        <taxon>Neoptera</taxon>
        <taxon>Paraneoptera</taxon>
        <taxon>Hemiptera</taxon>
        <taxon>Heteroptera</taxon>
        <taxon>Panheteroptera</taxon>
        <taxon>Cimicomorpha</taxon>
        <taxon>Reduviidae</taxon>
        <taxon>Stenopodainae</taxon>
        <taxon>Oncocephalus</taxon>
    </lineage>
</organism>
<dbReference type="SMART" id="SM00043">
    <property type="entry name" value="CY"/>
    <property type="match status" value="1"/>
</dbReference>
<dbReference type="GO" id="GO:0004869">
    <property type="term" value="F:cysteine-type endopeptidase inhibitor activity"/>
    <property type="evidence" value="ECO:0007669"/>
    <property type="project" value="InterPro"/>
</dbReference>
<protein>
    <submittedName>
        <fullName evidence="3">Venom cystatin 2</fullName>
    </submittedName>
</protein>
<dbReference type="InterPro" id="IPR000010">
    <property type="entry name" value="Cystatin_dom"/>
</dbReference>
<feature type="domain" description="Cystatin" evidence="2">
    <location>
        <begin position="29"/>
        <end position="115"/>
    </location>
</feature>
<dbReference type="InterPro" id="IPR046350">
    <property type="entry name" value="Cystatin_sf"/>
</dbReference>
<dbReference type="SUPFAM" id="SSF54403">
    <property type="entry name" value="Cystatin/monellin"/>
    <property type="match status" value="1"/>
</dbReference>
<feature type="chain" id="PRO_5044213210" evidence="1">
    <location>
        <begin position="23"/>
        <end position="117"/>
    </location>
</feature>
<dbReference type="EMBL" id="PP517444">
    <property type="protein sequence ID" value="WXI02694.1"/>
    <property type="molecule type" value="mRNA"/>
</dbReference>
<evidence type="ECO:0000259" key="2">
    <source>
        <dbReference type="SMART" id="SM00043"/>
    </source>
</evidence>
<name>A0AB38ZEL1_9HEMI</name>
<dbReference type="Gene3D" id="3.10.450.10">
    <property type="match status" value="1"/>
</dbReference>
<dbReference type="Pfam" id="PF00031">
    <property type="entry name" value="Cystatin"/>
    <property type="match status" value="1"/>
</dbReference>